<name>A0A1H9B6V6_9SPIR</name>
<evidence type="ECO:0000313" key="2">
    <source>
        <dbReference type="Proteomes" id="UP000182360"/>
    </source>
</evidence>
<dbReference type="OrthoDB" id="332581at2"/>
<dbReference type="Pfam" id="PF11185">
    <property type="entry name" value="DUF2971"/>
    <property type="match status" value="1"/>
</dbReference>
<keyword evidence="2" id="KW-1185">Reference proteome</keyword>
<accession>A0A1H9B6V6</accession>
<evidence type="ECO:0000313" key="1">
    <source>
        <dbReference type="EMBL" id="SEP84780.1"/>
    </source>
</evidence>
<gene>
    <name evidence="1" type="ORF">SAMN04487977_101600</name>
</gene>
<dbReference type="EMBL" id="FOFU01000001">
    <property type="protein sequence ID" value="SEP84780.1"/>
    <property type="molecule type" value="Genomic_DNA"/>
</dbReference>
<dbReference type="AlphaFoldDB" id="A0A1H9B6V6"/>
<proteinExistence type="predicted"/>
<protein>
    <recommendedName>
        <fullName evidence="3">DUF2971 domain-containing protein</fullName>
    </recommendedName>
</protein>
<reference evidence="1 2" key="1">
    <citation type="submission" date="2016-10" db="EMBL/GenBank/DDBJ databases">
        <authorList>
            <person name="de Groot N.N."/>
        </authorList>
    </citation>
    <scope>NUCLEOTIDE SEQUENCE [LARGE SCALE GENOMIC DNA]</scope>
    <source>
        <strain evidence="1 2">B25</strain>
    </source>
</reference>
<evidence type="ECO:0008006" key="3">
    <source>
        <dbReference type="Google" id="ProtNLM"/>
    </source>
</evidence>
<sequence>MKQEKNIFYHYTSVSALYKIVTNNSLLLSGVQSLNDMEEASYSIMDFESDFKTLYEKNDDNFLKFFYENGFLPKKKEFEELANLEIAPFVFSLSQKYDNLAHWDRYADSRKGVCIGIDISKLQELAFIASGFVQISPIIYNEEKRLEYFWKSLADKFFGNKSFRIVPEIPIELLCKDMGYTFLSDCYRQMKYFVKNTAWEDEKEIRLAYEDTITKDTFSKIPHLQDVYKNVQFPDVKTAFKQTGLDVLRFELINNKIRPCRFLDISSIMKKGLITEVMLGPKCEQSKKDLDLFLKCNELIDVRITESKIKIR</sequence>
<dbReference type="InterPro" id="IPR021352">
    <property type="entry name" value="DUF2971"/>
</dbReference>
<organism evidence="1 2">
    <name type="scientific">Treponema bryantii</name>
    <dbReference type="NCBI Taxonomy" id="163"/>
    <lineage>
        <taxon>Bacteria</taxon>
        <taxon>Pseudomonadati</taxon>
        <taxon>Spirochaetota</taxon>
        <taxon>Spirochaetia</taxon>
        <taxon>Spirochaetales</taxon>
        <taxon>Treponemataceae</taxon>
        <taxon>Treponema</taxon>
    </lineage>
</organism>
<dbReference type="Proteomes" id="UP000182360">
    <property type="component" value="Unassembled WGS sequence"/>
</dbReference>
<dbReference type="RefSeq" id="WP_074640736.1">
    <property type="nucleotide sequence ID" value="NZ_FOFU01000001.1"/>
</dbReference>